<protein>
    <submittedName>
        <fullName evidence="3">Mannose-6-phosphate isomerase-like protein (Cupin superfamily)</fullName>
    </submittedName>
</protein>
<dbReference type="SUPFAM" id="SSF51182">
    <property type="entry name" value="RmlC-like cupins"/>
    <property type="match status" value="1"/>
</dbReference>
<dbReference type="RefSeq" id="WP_106226323.1">
    <property type="nucleotide sequence ID" value="NZ_PVTV01000011.1"/>
</dbReference>
<dbReference type="AlphaFoldDB" id="A0A2T0XJ62"/>
<dbReference type="Gene3D" id="2.60.120.10">
    <property type="entry name" value="Jelly Rolls"/>
    <property type="match status" value="1"/>
</dbReference>
<dbReference type="EMBL" id="PVTV01000011">
    <property type="protein sequence ID" value="PRY98973.1"/>
    <property type="molecule type" value="Genomic_DNA"/>
</dbReference>
<organism evidence="3 4">
    <name type="scientific">Jezberella montanilacus</name>
    <dbReference type="NCBI Taxonomy" id="323426"/>
    <lineage>
        <taxon>Bacteria</taxon>
        <taxon>Pseudomonadati</taxon>
        <taxon>Pseudomonadota</taxon>
        <taxon>Betaproteobacteria</taxon>
        <taxon>Burkholderiales</taxon>
        <taxon>Alcaligenaceae</taxon>
        <taxon>Jezberella</taxon>
    </lineage>
</organism>
<dbReference type="GO" id="GO:0046872">
    <property type="term" value="F:metal ion binding"/>
    <property type="evidence" value="ECO:0007669"/>
    <property type="project" value="UniProtKB-KW"/>
</dbReference>
<gene>
    <name evidence="3" type="ORF">BCM14_0410</name>
</gene>
<dbReference type="InterPro" id="IPR014710">
    <property type="entry name" value="RmlC-like_jellyroll"/>
</dbReference>
<dbReference type="InterPro" id="IPR013096">
    <property type="entry name" value="Cupin_2"/>
</dbReference>
<dbReference type="Proteomes" id="UP000238308">
    <property type="component" value="Unassembled WGS sequence"/>
</dbReference>
<sequence length="136" mass="14706">MTVGSIPAPKWLIKEANVTGYHPANHTGTLNKRLISQETVGAKHVEVLLGVIEKNQGALPHAHPGIEQVCYLLSGTARASVSGESADMVAGDCCFLPPDLPHSFVVTSDEPARVLVIYSPPYEESPERVIRHFPKD</sequence>
<dbReference type="InterPro" id="IPR011051">
    <property type="entry name" value="RmlC_Cupin_sf"/>
</dbReference>
<evidence type="ECO:0000259" key="2">
    <source>
        <dbReference type="Pfam" id="PF07883"/>
    </source>
</evidence>
<dbReference type="OrthoDB" id="2648023at2"/>
<reference evidence="3 4" key="1">
    <citation type="submission" date="2018-03" db="EMBL/GenBank/DDBJ databases">
        <title>Genomic Encyclopedia of Type Strains, Phase III (KMG-III): the genomes of soil and plant-associated and newly described type strains.</title>
        <authorList>
            <person name="Whitman W."/>
        </authorList>
    </citation>
    <scope>NUCLEOTIDE SEQUENCE [LARGE SCALE GENOMIC DNA]</scope>
    <source>
        <strain evidence="3 4">MWH-P2sevCIIIb</strain>
    </source>
</reference>
<evidence type="ECO:0000256" key="1">
    <source>
        <dbReference type="ARBA" id="ARBA00022723"/>
    </source>
</evidence>
<proteinExistence type="predicted"/>
<dbReference type="InterPro" id="IPR051610">
    <property type="entry name" value="GPI/OXD"/>
</dbReference>
<keyword evidence="3" id="KW-0413">Isomerase</keyword>
<dbReference type="PANTHER" id="PTHR35848">
    <property type="entry name" value="OXALATE-BINDING PROTEIN"/>
    <property type="match status" value="1"/>
</dbReference>
<accession>A0A2T0XJ62</accession>
<evidence type="ECO:0000313" key="3">
    <source>
        <dbReference type="EMBL" id="PRY98973.1"/>
    </source>
</evidence>
<comment type="caution">
    <text evidence="3">The sequence shown here is derived from an EMBL/GenBank/DDBJ whole genome shotgun (WGS) entry which is preliminary data.</text>
</comment>
<keyword evidence="4" id="KW-1185">Reference proteome</keyword>
<feature type="domain" description="Cupin type-2" evidence="2">
    <location>
        <begin position="51"/>
        <end position="118"/>
    </location>
</feature>
<name>A0A2T0XJ62_9BURK</name>
<evidence type="ECO:0000313" key="4">
    <source>
        <dbReference type="Proteomes" id="UP000238308"/>
    </source>
</evidence>
<dbReference type="PANTHER" id="PTHR35848:SF6">
    <property type="entry name" value="CUPIN TYPE-2 DOMAIN-CONTAINING PROTEIN"/>
    <property type="match status" value="1"/>
</dbReference>
<keyword evidence="1" id="KW-0479">Metal-binding</keyword>
<dbReference type="GO" id="GO:0016853">
    <property type="term" value="F:isomerase activity"/>
    <property type="evidence" value="ECO:0007669"/>
    <property type="project" value="UniProtKB-KW"/>
</dbReference>
<dbReference type="Pfam" id="PF07883">
    <property type="entry name" value="Cupin_2"/>
    <property type="match status" value="1"/>
</dbReference>